<dbReference type="AlphaFoldDB" id="C8XET6"/>
<protein>
    <submittedName>
        <fullName evidence="1">Uncharacterized protein</fullName>
    </submittedName>
</protein>
<dbReference type="HOGENOM" id="CLU_1946498_0_0_11"/>
<accession>C8XET6</accession>
<sequence length="129" mass="14163">MNRSYRKPPFWDGLNVIEQGLLTRAAAEGVLHEIGAPGPLRAGPELDAILTAVWRLLGDDLICLYRVADGYPDVKRTEIDEVLRACRSGHADRPAIGMYLTPKGEDLVGGALSNLITDQPFELDHRRSG</sequence>
<proteinExistence type="predicted"/>
<dbReference type="RefSeq" id="WP_015748691.1">
    <property type="nucleotide sequence ID" value="NC_013235.1"/>
</dbReference>
<dbReference type="Proteomes" id="UP000002218">
    <property type="component" value="Chromosome"/>
</dbReference>
<gene>
    <name evidence="1" type="ordered locus">Namu_3512</name>
</gene>
<evidence type="ECO:0000313" key="2">
    <source>
        <dbReference type="Proteomes" id="UP000002218"/>
    </source>
</evidence>
<evidence type="ECO:0000313" key="1">
    <source>
        <dbReference type="EMBL" id="ACV79837.1"/>
    </source>
</evidence>
<name>C8XET6_NAKMY</name>
<dbReference type="EMBL" id="CP001737">
    <property type="protein sequence ID" value="ACV79837.1"/>
    <property type="molecule type" value="Genomic_DNA"/>
</dbReference>
<dbReference type="KEGG" id="nml:Namu_3512"/>
<reference evidence="2" key="1">
    <citation type="submission" date="2009-09" db="EMBL/GenBank/DDBJ databases">
        <title>The complete genome of Nakamurella multipartita DSM 44233.</title>
        <authorList>
            <consortium name="US DOE Joint Genome Institute (JGI-PGF)"/>
            <person name="Lucas S."/>
            <person name="Copeland A."/>
            <person name="Lapidus A."/>
            <person name="Glavina del Rio T."/>
            <person name="Dalin E."/>
            <person name="Tice H."/>
            <person name="Bruce D."/>
            <person name="Goodwin L."/>
            <person name="Pitluck S."/>
            <person name="Kyrpides N."/>
            <person name="Mavromatis K."/>
            <person name="Ivanova N."/>
            <person name="Ovchinnikova G."/>
            <person name="Sims D."/>
            <person name="Meincke L."/>
            <person name="Brettin T."/>
            <person name="Detter J.C."/>
            <person name="Han C."/>
            <person name="Larimer F."/>
            <person name="Land M."/>
            <person name="Hauser L."/>
            <person name="Markowitz V."/>
            <person name="Cheng J.-F."/>
            <person name="Hugenholtz P."/>
            <person name="Woyke T."/>
            <person name="Wu D."/>
            <person name="Klenk H.-P."/>
            <person name="Eisen J.A."/>
        </authorList>
    </citation>
    <scope>NUCLEOTIDE SEQUENCE [LARGE SCALE GENOMIC DNA]</scope>
    <source>
        <strain evidence="2">ATCC 700099 / DSM 44233 / CIP 104796 / JCM 9543 / NBRC 105858 / Y-104</strain>
    </source>
</reference>
<organism evidence="1 2">
    <name type="scientific">Nakamurella multipartita (strain ATCC 700099 / DSM 44233 / CIP 104796 / JCM 9543 / NBRC 105858 / Y-104)</name>
    <name type="common">Microsphaera multipartita</name>
    <dbReference type="NCBI Taxonomy" id="479431"/>
    <lineage>
        <taxon>Bacteria</taxon>
        <taxon>Bacillati</taxon>
        <taxon>Actinomycetota</taxon>
        <taxon>Actinomycetes</taxon>
        <taxon>Nakamurellales</taxon>
        <taxon>Nakamurellaceae</taxon>
        <taxon>Nakamurella</taxon>
    </lineage>
</organism>
<keyword evidence="2" id="KW-1185">Reference proteome</keyword>
<dbReference type="InParanoid" id="C8XET6"/>
<reference evidence="1 2" key="2">
    <citation type="journal article" date="2010" name="Stand. Genomic Sci.">
        <title>Complete genome sequence of Nakamurella multipartita type strain (Y-104).</title>
        <authorList>
            <person name="Tice H."/>
            <person name="Mayilraj S."/>
            <person name="Sims D."/>
            <person name="Lapidus A."/>
            <person name="Nolan M."/>
            <person name="Lucas S."/>
            <person name="Glavina Del Rio T."/>
            <person name="Copeland A."/>
            <person name="Cheng J.F."/>
            <person name="Meincke L."/>
            <person name="Bruce D."/>
            <person name="Goodwin L."/>
            <person name="Pitluck S."/>
            <person name="Ivanova N."/>
            <person name="Mavromatis K."/>
            <person name="Ovchinnikova G."/>
            <person name="Pati A."/>
            <person name="Chen A."/>
            <person name="Palaniappan K."/>
            <person name="Land M."/>
            <person name="Hauser L."/>
            <person name="Chang Y.J."/>
            <person name="Jeffries C.D."/>
            <person name="Detter J.C."/>
            <person name="Brettin T."/>
            <person name="Rohde M."/>
            <person name="Goker M."/>
            <person name="Bristow J."/>
            <person name="Eisen J.A."/>
            <person name="Markowitz V."/>
            <person name="Hugenholtz P."/>
            <person name="Kyrpides N.C."/>
            <person name="Klenk H.P."/>
            <person name="Chen F."/>
        </authorList>
    </citation>
    <scope>NUCLEOTIDE SEQUENCE [LARGE SCALE GENOMIC DNA]</scope>
    <source>
        <strain evidence="2">ATCC 700099 / DSM 44233 / CIP 104796 / JCM 9543 / NBRC 105858 / Y-104</strain>
    </source>
</reference>